<accession>A0A7R8CQW8</accession>
<name>A0A7R8CQW8_LEPSM</name>
<keyword evidence="6" id="KW-0539">Nucleus</keyword>
<feature type="domain" description="C2H2-type" evidence="8">
    <location>
        <begin position="88"/>
        <end position="115"/>
    </location>
</feature>
<evidence type="ECO:0000256" key="3">
    <source>
        <dbReference type="ARBA" id="ARBA00022737"/>
    </source>
</evidence>
<dbReference type="Pfam" id="PF00096">
    <property type="entry name" value="zf-C2H2"/>
    <property type="match status" value="2"/>
</dbReference>
<dbReference type="GO" id="GO:0000981">
    <property type="term" value="F:DNA-binding transcription factor activity, RNA polymerase II-specific"/>
    <property type="evidence" value="ECO:0007669"/>
    <property type="project" value="TreeGrafter"/>
</dbReference>
<keyword evidence="3" id="KW-0677">Repeat</keyword>
<dbReference type="Proteomes" id="UP000675881">
    <property type="component" value="Chromosome 3"/>
</dbReference>
<dbReference type="GO" id="GO:0008270">
    <property type="term" value="F:zinc ion binding"/>
    <property type="evidence" value="ECO:0007669"/>
    <property type="project" value="UniProtKB-KW"/>
</dbReference>
<evidence type="ECO:0000256" key="4">
    <source>
        <dbReference type="ARBA" id="ARBA00022771"/>
    </source>
</evidence>
<evidence type="ECO:0000256" key="5">
    <source>
        <dbReference type="ARBA" id="ARBA00022833"/>
    </source>
</evidence>
<evidence type="ECO:0000313" key="9">
    <source>
        <dbReference type="EMBL" id="CAF2899437.1"/>
    </source>
</evidence>
<evidence type="ECO:0000259" key="8">
    <source>
        <dbReference type="PROSITE" id="PS50157"/>
    </source>
</evidence>
<protein>
    <submittedName>
        <fullName evidence="9">KRAB</fullName>
    </submittedName>
</protein>
<dbReference type="AlphaFoldDB" id="A0A7R8CQW8"/>
<evidence type="ECO:0000256" key="2">
    <source>
        <dbReference type="ARBA" id="ARBA00022723"/>
    </source>
</evidence>
<dbReference type="GO" id="GO:0005634">
    <property type="term" value="C:nucleus"/>
    <property type="evidence" value="ECO:0007669"/>
    <property type="project" value="UniProtKB-SubCell"/>
</dbReference>
<dbReference type="PROSITE" id="PS50157">
    <property type="entry name" value="ZINC_FINGER_C2H2_2"/>
    <property type="match status" value="3"/>
</dbReference>
<reference evidence="9" key="1">
    <citation type="submission" date="2021-02" db="EMBL/GenBank/DDBJ databases">
        <authorList>
            <person name="Bekaert M."/>
        </authorList>
    </citation>
    <scope>NUCLEOTIDE SEQUENCE</scope>
    <source>
        <strain evidence="9">IoA-00</strain>
    </source>
</reference>
<dbReference type="PROSITE" id="PS00028">
    <property type="entry name" value="ZINC_FINGER_C2H2_1"/>
    <property type="match status" value="3"/>
</dbReference>
<evidence type="ECO:0000313" key="10">
    <source>
        <dbReference type="Proteomes" id="UP000675881"/>
    </source>
</evidence>
<feature type="region of interest" description="Disordered" evidence="7">
    <location>
        <begin position="136"/>
        <end position="171"/>
    </location>
</feature>
<gene>
    <name evidence="9" type="ORF">LSAA_7097</name>
</gene>
<dbReference type="Gene3D" id="3.30.160.60">
    <property type="entry name" value="Classic Zinc Finger"/>
    <property type="match status" value="3"/>
</dbReference>
<feature type="domain" description="C2H2-type" evidence="8">
    <location>
        <begin position="116"/>
        <end position="143"/>
    </location>
</feature>
<dbReference type="InterPro" id="IPR013087">
    <property type="entry name" value="Znf_C2H2_type"/>
</dbReference>
<keyword evidence="5" id="KW-0862">Zinc</keyword>
<organism evidence="9 10">
    <name type="scientific">Lepeophtheirus salmonis</name>
    <name type="common">Salmon louse</name>
    <name type="synonym">Caligus salmonis</name>
    <dbReference type="NCBI Taxonomy" id="72036"/>
    <lineage>
        <taxon>Eukaryota</taxon>
        <taxon>Metazoa</taxon>
        <taxon>Ecdysozoa</taxon>
        <taxon>Arthropoda</taxon>
        <taxon>Crustacea</taxon>
        <taxon>Multicrustacea</taxon>
        <taxon>Hexanauplia</taxon>
        <taxon>Copepoda</taxon>
        <taxon>Siphonostomatoida</taxon>
        <taxon>Caligidae</taxon>
        <taxon>Lepeophtheirus</taxon>
    </lineage>
</organism>
<dbReference type="Pfam" id="PF12874">
    <property type="entry name" value="zf-met"/>
    <property type="match status" value="1"/>
</dbReference>
<dbReference type="EMBL" id="HG994582">
    <property type="protein sequence ID" value="CAF2899437.1"/>
    <property type="molecule type" value="Genomic_DNA"/>
</dbReference>
<dbReference type="SMART" id="SM00355">
    <property type="entry name" value="ZnF_C2H2"/>
    <property type="match status" value="3"/>
</dbReference>
<proteinExistence type="predicted"/>
<evidence type="ECO:0000256" key="6">
    <source>
        <dbReference type="ARBA" id="ARBA00023242"/>
    </source>
</evidence>
<feature type="domain" description="C2H2-type" evidence="8">
    <location>
        <begin position="176"/>
        <end position="203"/>
    </location>
</feature>
<evidence type="ECO:0000256" key="7">
    <source>
        <dbReference type="SAM" id="MobiDB-lite"/>
    </source>
</evidence>
<sequence>MGAPEVTDMPAPDNLPSLDLPPDISLEWSGMEIRAKIIGTDNFHRLFPNPSSKLTSNIESIHNRKKKKREDSNMTKVSASHGDGDRTKKCHICGKGFYKLTYLKRHILSHSNSKPIRCEICGWGFFQRENLDKHMSTHHSKNSSTKSSNDENEVPTTSSAPPKSTNDEKPRSSKKWECKVCGKKFIKHQIYQNHLTLHRNSKLYMCNICKRRFRDEFIWKKAYPITPFEKERQEIRDILIQLSLDQ</sequence>
<feature type="region of interest" description="Disordered" evidence="7">
    <location>
        <begin position="62"/>
        <end position="85"/>
    </location>
</feature>
<dbReference type="SUPFAM" id="SSF57667">
    <property type="entry name" value="beta-beta-alpha zinc fingers"/>
    <property type="match status" value="2"/>
</dbReference>
<dbReference type="InterPro" id="IPR036236">
    <property type="entry name" value="Znf_C2H2_sf"/>
</dbReference>
<comment type="subcellular location">
    <subcellularLocation>
        <location evidence="1">Nucleus</location>
    </subcellularLocation>
</comment>
<keyword evidence="2" id="KW-0479">Metal-binding</keyword>
<feature type="compositionally biased region" description="Polar residues" evidence="7">
    <location>
        <begin position="154"/>
        <end position="164"/>
    </location>
</feature>
<evidence type="ECO:0000256" key="1">
    <source>
        <dbReference type="ARBA" id="ARBA00004123"/>
    </source>
</evidence>
<keyword evidence="4" id="KW-0863">Zinc-finger</keyword>
<dbReference type="OrthoDB" id="6336085at2759"/>
<keyword evidence="10" id="KW-1185">Reference proteome</keyword>
<dbReference type="PANTHER" id="PTHR24394:SF29">
    <property type="entry name" value="MYONEURIN"/>
    <property type="match status" value="1"/>
</dbReference>
<dbReference type="PANTHER" id="PTHR24394">
    <property type="entry name" value="ZINC FINGER PROTEIN"/>
    <property type="match status" value="1"/>
</dbReference>